<dbReference type="GO" id="GO:0004672">
    <property type="term" value="F:protein kinase activity"/>
    <property type="evidence" value="ECO:0007669"/>
    <property type="project" value="InterPro"/>
</dbReference>
<dbReference type="Proteomes" id="UP000198806">
    <property type="component" value="Unassembled WGS sequence"/>
</dbReference>
<dbReference type="InterPro" id="IPR011009">
    <property type="entry name" value="Kinase-like_dom_sf"/>
</dbReference>
<dbReference type="STRING" id="1527.SAMN04489757_103188"/>
<dbReference type="PROSITE" id="PS50011">
    <property type="entry name" value="PROTEIN_KINASE_DOM"/>
    <property type="match status" value="1"/>
</dbReference>
<dbReference type="InterPro" id="IPR002575">
    <property type="entry name" value="Aminoglycoside_PTrfase"/>
</dbReference>
<gene>
    <name evidence="3" type="ORF">SAMN04489757_103188</name>
</gene>
<evidence type="ECO:0000259" key="2">
    <source>
        <dbReference type="PROSITE" id="PS50011"/>
    </source>
</evidence>
<dbReference type="InterPro" id="IPR000719">
    <property type="entry name" value="Prot_kinase_dom"/>
</dbReference>
<dbReference type="SUPFAM" id="SSF56112">
    <property type="entry name" value="Protein kinase-like (PK-like)"/>
    <property type="match status" value="1"/>
</dbReference>
<feature type="binding site" evidence="1">
    <location>
        <position position="46"/>
    </location>
    <ligand>
        <name>ATP</name>
        <dbReference type="ChEBI" id="CHEBI:30616"/>
    </ligand>
</feature>
<keyword evidence="1" id="KW-0547">Nucleotide-binding</keyword>
<keyword evidence="1" id="KW-0067">ATP-binding</keyword>
<proteinExistence type="predicted"/>
<organism evidence="3 4">
    <name type="scientific">Anaerocolumna aminovalerica</name>
    <dbReference type="NCBI Taxonomy" id="1527"/>
    <lineage>
        <taxon>Bacteria</taxon>
        <taxon>Bacillati</taxon>
        <taxon>Bacillota</taxon>
        <taxon>Clostridia</taxon>
        <taxon>Lachnospirales</taxon>
        <taxon>Lachnospiraceae</taxon>
        <taxon>Anaerocolumna</taxon>
    </lineage>
</organism>
<dbReference type="EMBL" id="FOWD01000003">
    <property type="protein sequence ID" value="SFN88792.1"/>
    <property type="molecule type" value="Genomic_DNA"/>
</dbReference>
<evidence type="ECO:0000313" key="3">
    <source>
        <dbReference type="EMBL" id="SFN88792.1"/>
    </source>
</evidence>
<dbReference type="PROSITE" id="PS00107">
    <property type="entry name" value="PROTEIN_KINASE_ATP"/>
    <property type="match status" value="1"/>
</dbReference>
<dbReference type="InterPro" id="IPR017441">
    <property type="entry name" value="Protein_kinase_ATP_BS"/>
</dbReference>
<reference evidence="3 4" key="1">
    <citation type="submission" date="2016-10" db="EMBL/GenBank/DDBJ databases">
        <authorList>
            <person name="de Groot N.N."/>
        </authorList>
    </citation>
    <scope>NUCLEOTIDE SEQUENCE [LARGE SCALE GENOMIC DNA]</scope>
    <source>
        <strain evidence="3 4">DSM 1283</strain>
    </source>
</reference>
<dbReference type="InterPro" id="IPR051678">
    <property type="entry name" value="AGP_Transferase"/>
</dbReference>
<dbReference type="GO" id="GO:0005524">
    <property type="term" value="F:ATP binding"/>
    <property type="evidence" value="ECO:0007669"/>
    <property type="project" value="UniProtKB-UniRule"/>
</dbReference>
<keyword evidence="3" id="KW-0418">Kinase</keyword>
<dbReference type="Pfam" id="PF01636">
    <property type="entry name" value="APH"/>
    <property type="match status" value="1"/>
</dbReference>
<evidence type="ECO:0000313" key="4">
    <source>
        <dbReference type="Proteomes" id="UP000198806"/>
    </source>
</evidence>
<keyword evidence="3" id="KW-0808">Transferase</keyword>
<protein>
    <submittedName>
        <fullName evidence="3">Fructosamine-3-kinase</fullName>
    </submittedName>
</protein>
<sequence length="306" mass="35734">MEQIARDIIKKYYCTEPKAITALGGGFYGRVFLAELEKSPYKVVIKEYLFNGLADREKKQLEILSKYAIIKMPKVYITHSHDISISHDVLVMEYLEGVNAGIQEKVDEECLDYIADKMVDNLIAYHSIEHKEGFGEIDADVFVKDWREYYRVKVDDIYEKATKMLQSGNLDLTIFEIIDKAYKSYDDIFYLPITKACLVHGDYNTWNIMLNQELTDVVAVIDPFNCCWADPEIDLYQLNNANGAYFSLIERYKKKRQLSENFNLKNSFYELFTEIMHFYDAGKDITKSNILIEAKHLKEHMLLHSI</sequence>
<dbReference type="PANTHER" id="PTHR21310">
    <property type="entry name" value="AMINOGLYCOSIDE PHOSPHOTRANSFERASE-RELATED-RELATED"/>
    <property type="match status" value="1"/>
</dbReference>
<dbReference type="RefSeq" id="WP_091684301.1">
    <property type="nucleotide sequence ID" value="NZ_BAABFM010000006.1"/>
</dbReference>
<dbReference type="Gene3D" id="3.90.1200.10">
    <property type="match status" value="1"/>
</dbReference>
<name>A0A1I5CPG1_9FIRM</name>
<accession>A0A1I5CPG1</accession>
<keyword evidence="4" id="KW-1185">Reference proteome</keyword>
<dbReference type="OrthoDB" id="2568768at2"/>
<dbReference type="AlphaFoldDB" id="A0A1I5CPG1"/>
<feature type="domain" description="Protein kinase" evidence="2">
    <location>
        <begin position="17"/>
        <end position="306"/>
    </location>
</feature>
<evidence type="ECO:0000256" key="1">
    <source>
        <dbReference type="PROSITE-ProRule" id="PRU10141"/>
    </source>
</evidence>